<proteinExistence type="predicted"/>
<keyword evidence="2" id="KW-0472">Membrane</keyword>
<reference evidence="3" key="3">
    <citation type="journal article" date="2017" name="Nature">
        <title>Genome sequence of the progenitor of the wheat D genome Aegilops tauschii.</title>
        <authorList>
            <person name="Luo M.C."/>
            <person name="Gu Y.Q."/>
            <person name="Puiu D."/>
            <person name="Wang H."/>
            <person name="Twardziok S.O."/>
            <person name="Deal K.R."/>
            <person name="Huo N."/>
            <person name="Zhu T."/>
            <person name="Wang L."/>
            <person name="Wang Y."/>
            <person name="McGuire P.E."/>
            <person name="Liu S."/>
            <person name="Long H."/>
            <person name="Ramasamy R.K."/>
            <person name="Rodriguez J.C."/>
            <person name="Van S.L."/>
            <person name="Yuan L."/>
            <person name="Wang Z."/>
            <person name="Xia Z."/>
            <person name="Xiao L."/>
            <person name="Anderson O.D."/>
            <person name="Ouyang S."/>
            <person name="Liang Y."/>
            <person name="Zimin A.V."/>
            <person name="Pertea G."/>
            <person name="Qi P."/>
            <person name="Bennetzen J.L."/>
            <person name="Dai X."/>
            <person name="Dawson M.W."/>
            <person name="Muller H.G."/>
            <person name="Kugler K."/>
            <person name="Rivarola-Duarte L."/>
            <person name="Spannagl M."/>
            <person name="Mayer K.F.X."/>
            <person name="Lu F.H."/>
            <person name="Bevan M.W."/>
            <person name="Leroy P."/>
            <person name="Li P."/>
            <person name="You F.M."/>
            <person name="Sun Q."/>
            <person name="Liu Z."/>
            <person name="Lyons E."/>
            <person name="Wicker T."/>
            <person name="Salzberg S.L."/>
            <person name="Devos K.M."/>
            <person name="Dvorak J."/>
        </authorList>
    </citation>
    <scope>NUCLEOTIDE SEQUENCE [LARGE SCALE GENOMIC DNA]</scope>
    <source>
        <strain evidence="3">cv. AL8/78</strain>
    </source>
</reference>
<reference evidence="3" key="4">
    <citation type="submission" date="2019-03" db="UniProtKB">
        <authorList>
            <consortium name="EnsemblPlants"/>
        </authorList>
    </citation>
    <scope>IDENTIFICATION</scope>
</reference>
<evidence type="ECO:0000256" key="1">
    <source>
        <dbReference type="SAM" id="MobiDB-lite"/>
    </source>
</evidence>
<dbReference type="AlphaFoldDB" id="A0A453RID2"/>
<feature type="compositionally biased region" description="Low complexity" evidence="1">
    <location>
        <begin position="17"/>
        <end position="28"/>
    </location>
</feature>
<reference evidence="3" key="5">
    <citation type="journal article" date="2021" name="G3 (Bethesda)">
        <title>Aegilops tauschii genome assembly Aet v5.0 features greater sequence contiguity and improved annotation.</title>
        <authorList>
            <person name="Wang L."/>
            <person name="Zhu T."/>
            <person name="Rodriguez J.C."/>
            <person name="Deal K.R."/>
            <person name="Dubcovsky J."/>
            <person name="McGuire P.E."/>
            <person name="Lux T."/>
            <person name="Spannagl M."/>
            <person name="Mayer K.F.X."/>
            <person name="Baldrich P."/>
            <person name="Meyers B.C."/>
            <person name="Huo N."/>
            <person name="Gu Y.Q."/>
            <person name="Zhou H."/>
            <person name="Devos K.M."/>
            <person name="Bennetzen J.L."/>
            <person name="Unver T."/>
            <person name="Budak H."/>
            <person name="Gulick P.J."/>
            <person name="Galiba G."/>
            <person name="Kalapos B."/>
            <person name="Nelson D.R."/>
            <person name="Li P."/>
            <person name="You F.M."/>
            <person name="Luo M.C."/>
            <person name="Dvorak J."/>
        </authorList>
    </citation>
    <scope>NUCLEOTIDE SEQUENCE [LARGE SCALE GENOMIC DNA]</scope>
    <source>
        <strain evidence="3">cv. AL8/78</strain>
    </source>
</reference>
<name>A0A453RID2_AEGTS</name>
<organism evidence="3 4">
    <name type="scientific">Aegilops tauschii subsp. strangulata</name>
    <name type="common">Goatgrass</name>
    <dbReference type="NCBI Taxonomy" id="200361"/>
    <lineage>
        <taxon>Eukaryota</taxon>
        <taxon>Viridiplantae</taxon>
        <taxon>Streptophyta</taxon>
        <taxon>Embryophyta</taxon>
        <taxon>Tracheophyta</taxon>
        <taxon>Spermatophyta</taxon>
        <taxon>Magnoliopsida</taxon>
        <taxon>Liliopsida</taxon>
        <taxon>Poales</taxon>
        <taxon>Poaceae</taxon>
        <taxon>BOP clade</taxon>
        <taxon>Pooideae</taxon>
        <taxon>Triticodae</taxon>
        <taxon>Triticeae</taxon>
        <taxon>Triticinae</taxon>
        <taxon>Aegilops</taxon>
    </lineage>
</organism>
<evidence type="ECO:0000313" key="3">
    <source>
        <dbReference type="EnsemblPlants" id="AET7Gv20592200.4"/>
    </source>
</evidence>
<reference evidence="4" key="1">
    <citation type="journal article" date="2014" name="Science">
        <title>Ancient hybridizations among the ancestral genomes of bread wheat.</title>
        <authorList>
            <consortium name="International Wheat Genome Sequencing Consortium,"/>
            <person name="Marcussen T."/>
            <person name="Sandve S.R."/>
            <person name="Heier L."/>
            <person name="Spannagl M."/>
            <person name="Pfeifer M."/>
            <person name="Jakobsen K.S."/>
            <person name="Wulff B.B."/>
            <person name="Steuernagel B."/>
            <person name="Mayer K.F."/>
            <person name="Olsen O.A."/>
        </authorList>
    </citation>
    <scope>NUCLEOTIDE SEQUENCE [LARGE SCALE GENOMIC DNA]</scope>
    <source>
        <strain evidence="4">cv. AL8/78</strain>
    </source>
</reference>
<keyword evidence="2" id="KW-0812">Transmembrane</keyword>
<dbReference type="EnsemblPlants" id="AET7Gv20592200.4">
    <property type="protein sequence ID" value="AET7Gv20592200.4"/>
    <property type="gene ID" value="AET7Gv20592200"/>
</dbReference>
<dbReference type="Gramene" id="AET7Gv20592200.4">
    <property type="protein sequence ID" value="AET7Gv20592200.4"/>
    <property type="gene ID" value="AET7Gv20592200"/>
</dbReference>
<keyword evidence="2" id="KW-1133">Transmembrane helix</keyword>
<protein>
    <submittedName>
        <fullName evidence="3">Uncharacterized protein</fullName>
    </submittedName>
</protein>
<reference evidence="4" key="2">
    <citation type="journal article" date="2017" name="Nat. Plants">
        <title>The Aegilops tauschii genome reveals multiple impacts of transposons.</title>
        <authorList>
            <person name="Zhao G."/>
            <person name="Zou C."/>
            <person name="Li K."/>
            <person name="Wang K."/>
            <person name="Li T."/>
            <person name="Gao L."/>
            <person name="Zhang X."/>
            <person name="Wang H."/>
            <person name="Yang Z."/>
            <person name="Liu X."/>
            <person name="Jiang W."/>
            <person name="Mao L."/>
            <person name="Kong X."/>
            <person name="Jiao Y."/>
            <person name="Jia J."/>
        </authorList>
    </citation>
    <scope>NUCLEOTIDE SEQUENCE [LARGE SCALE GENOMIC DNA]</scope>
    <source>
        <strain evidence="4">cv. AL8/78</strain>
    </source>
</reference>
<feature type="compositionally biased region" description="Basic and acidic residues" evidence="1">
    <location>
        <begin position="33"/>
        <end position="44"/>
    </location>
</feature>
<sequence length="146" mass="15765">MAHSDLEPLRSGAAALPSSSDPDSPTTPRRNRVRELLRNLDRRLSSRGRHNHVDSGPASPTAAGEAGAPRREEESDELGDGAPPEWALLLVGCLLGLATGICVAAFNRGVSKRSACRKNALFISSSKRFLVGEIVFCRDLYAWQVQ</sequence>
<accession>A0A453RID2</accession>
<dbReference type="Proteomes" id="UP000015105">
    <property type="component" value="Chromosome 7D"/>
</dbReference>
<feature type="region of interest" description="Disordered" evidence="1">
    <location>
        <begin position="1"/>
        <end position="81"/>
    </location>
</feature>
<evidence type="ECO:0000256" key="2">
    <source>
        <dbReference type="SAM" id="Phobius"/>
    </source>
</evidence>
<keyword evidence="4" id="KW-1185">Reference proteome</keyword>
<evidence type="ECO:0000313" key="4">
    <source>
        <dbReference type="Proteomes" id="UP000015105"/>
    </source>
</evidence>
<feature type="transmembrane region" description="Helical" evidence="2">
    <location>
        <begin position="86"/>
        <end position="107"/>
    </location>
</feature>